<evidence type="ECO:0000313" key="2">
    <source>
        <dbReference type="Proteomes" id="UP001579974"/>
    </source>
</evidence>
<protein>
    <submittedName>
        <fullName evidence="1">Uncharacterized protein</fullName>
    </submittedName>
</protein>
<dbReference type="RefSeq" id="WP_275475799.1">
    <property type="nucleotide sequence ID" value="NZ_CP162940.1"/>
</dbReference>
<sequence length="63" mass="7051">MNSEDSLDLLWAKKTAVQQMQLTGASELTFVCPLCAETAYLRFTDDEGYTSHCSNGCFVDRTH</sequence>
<dbReference type="Proteomes" id="UP001579974">
    <property type="component" value="Unassembled WGS sequence"/>
</dbReference>
<gene>
    <name evidence="1" type="ORF">KKP3000_001416</name>
</gene>
<dbReference type="EMBL" id="JBDXSU010000001">
    <property type="protein sequence ID" value="MFB5188977.1"/>
    <property type="molecule type" value="Genomic_DNA"/>
</dbReference>
<organism evidence="1 2">
    <name type="scientific">Alicyclobacillus fastidiosus</name>
    <dbReference type="NCBI Taxonomy" id="392011"/>
    <lineage>
        <taxon>Bacteria</taxon>
        <taxon>Bacillati</taxon>
        <taxon>Bacillota</taxon>
        <taxon>Bacilli</taxon>
        <taxon>Bacillales</taxon>
        <taxon>Alicyclobacillaceae</taxon>
        <taxon>Alicyclobacillus</taxon>
    </lineage>
</organism>
<proteinExistence type="predicted"/>
<accession>A0ABV5A9L4</accession>
<evidence type="ECO:0000313" key="1">
    <source>
        <dbReference type="EMBL" id="MFB5188977.1"/>
    </source>
</evidence>
<name>A0ABV5A9L4_9BACL</name>
<keyword evidence="2" id="KW-1185">Reference proteome</keyword>
<comment type="caution">
    <text evidence="1">The sequence shown here is derived from an EMBL/GenBank/DDBJ whole genome shotgun (WGS) entry which is preliminary data.</text>
</comment>
<reference evidence="1 2" key="1">
    <citation type="journal article" date="2024" name="Int. J. Mol. Sci.">
        <title>Exploration of Alicyclobacillus spp. Genome in Search of Antibiotic Resistance.</title>
        <authorList>
            <person name="Bucka-Kolendo J."/>
            <person name="Kiousi D.E."/>
            <person name="Dekowska A."/>
            <person name="Mikolajczuk-Szczyrba A."/>
            <person name="Karadedos D.M."/>
            <person name="Michael P."/>
            <person name="Galanis A."/>
            <person name="Sokolowska B."/>
        </authorList>
    </citation>
    <scope>NUCLEOTIDE SEQUENCE [LARGE SCALE GENOMIC DNA]</scope>
    <source>
        <strain evidence="1 2">KKP 3000</strain>
    </source>
</reference>